<comment type="caution">
    <text evidence="2">The sequence shown here is derived from an EMBL/GenBank/DDBJ whole genome shotgun (WGS) entry which is preliminary data.</text>
</comment>
<dbReference type="SMART" id="SM00671">
    <property type="entry name" value="SEL1"/>
    <property type="match status" value="2"/>
</dbReference>
<dbReference type="EMBL" id="JRHX01000092">
    <property type="protein sequence ID" value="KXZ68416.1"/>
    <property type="molecule type" value="Genomic_DNA"/>
</dbReference>
<keyword evidence="1" id="KW-1133">Transmembrane helix</keyword>
<name>A0A150HPD0_9GAMM</name>
<dbReference type="AlphaFoldDB" id="A0A150HPD0"/>
<reference evidence="2 3" key="1">
    <citation type="journal article" date="2016" name="Sci. Rep.">
        <title>Genomic and phenotypic characterization of the species Acinetobacter venetianus.</title>
        <authorList>
            <person name="Fondi M."/>
            <person name="Maida I."/>
            <person name="Perrin E."/>
            <person name="Orlandini V."/>
            <person name="La Torre L."/>
            <person name="Bosi E."/>
            <person name="Negroni A."/>
            <person name="Zanaroli G."/>
            <person name="Fava F."/>
            <person name="Decorosi F."/>
            <person name="Giovannetti L."/>
            <person name="Viti C."/>
            <person name="Vaneechoutte M."/>
            <person name="Dijkshoorn L."/>
            <person name="Fani R."/>
        </authorList>
    </citation>
    <scope>NUCLEOTIDE SEQUENCE [LARGE SCALE GENOMIC DNA]</scope>
    <source>
        <strain evidence="2 3">LUH13518</strain>
    </source>
</reference>
<organism evidence="2 3">
    <name type="scientific">Acinetobacter venetianus</name>
    <dbReference type="NCBI Taxonomy" id="52133"/>
    <lineage>
        <taxon>Bacteria</taxon>
        <taxon>Pseudomonadati</taxon>
        <taxon>Pseudomonadota</taxon>
        <taxon>Gammaproteobacteria</taxon>
        <taxon>Moraxellales</taxon>
        <taxon>Moraxellaceae</taxon>
        <taxon>Acinetobacter</taxon>
    </lineage>
</organism>
<dbReference type="InterPro" id="IPR006597">
    <property type="entry name" value="Sel1-like"/>
</dbReference>
<evidence type="ECO:0000256" key="1">
    <source>
        <dbReference type="SAM" id="Phobius"/>
    </source>
</evidence>
<dbReference type="PATRIC" id="fig|52133.19.peg.3191"/>
<dbReference type="RefSeq" id="WP_061525614.1">
    <property type="nucleotide sequence ID" value="NZ_JRHX01000092.1"/>
</dbReference>
<proteinExistence type="predicted"/>
<dbReference type="Proteomes" id="UP000075544">
    <property type="component" value="Unassembled WGS sequence"/>
</dbReference>
<protein>
    <submittedName>
        <fullName evidence="2">Localization factor PodJL</fullName>
    </submittedName>
</protein>
<dbReference type="InterPro" id="IPR050767">
    <property type="entry name" value="Sel1_AlgK"/>
</dbReference>
<evidence type="ECO:0000313" key="3">
    <source>
        <dbReference type="Proteomes" id="UP000075544"/>
    </source>
</evidence>
<dbReference type="PANTHER" id="PTHR11102">
    <property type="entry name" value="SEL-1-LIKE PROTEIN"/>
    <property type="match status" value="1"/>
</dbReference>
<evidence type="ECO:0000313" key="2">
    <source>
        <dbReference type="EMBL" id="KXZ68416.1"/>
    </source>
</evidence>
<accession>A0A150HPD0</accession>
<dbReference type="SUPFAM" id="SSF81901">
    <property type="entry name" value="HCP-like"/>
    <property type="match status" value="1"/>
</dbReference>
<keyword evidence="1" id="KW-0472">Membrane</keyword>
<dbReference type="PANTHER" id="PTHR11102:SF160">
    <property type="entry name" value="ERAD-ASSOCIATED E3 UBIQUITIN-PROTEIN LIGASE COMPONENT HRD3"/>
    <property type="match status" value="1"/>
</dbReference>
<dbReference type="InterPro" id="IPR011990">
    <property type="entry name" value="TPR-like_helical_dom_sf"/>
</dbReference>
<gene>
    <name evidence="2" type="primary">podJ_2</name>
    <name evidence="2" type="ORF">AVENLUH13518_03141</name>
</gene>
<sequence length="260" mass="30399">MNLKKYYLGVFILFLGFLVFNYLKHNWIYLSASYDYHFKDLSADELNDYAALVYYKNMNDRIRDRNYDEATKEKKALEIEKLFQQAAEQGSALAKLNLTTLYYRKEDLSTFVPKMFKLSEEAAQAGNADAQFRVGTFFHLGYGVDTDYKKAMYWYTKAAEQGNPAGMNNIGVLYQQGLGVEKNGKVSTEWYIKAANMGYANGQENMFQNYYSGLNGLPENKEEAMRWREMCYYRTEEIPIQPVFDFDLKWKEAYPNTCEK</sequence>
<dbReference type="Gene3D" id="1.25.40.10">
    <property type="entry name" value="Tetratricopeptide repeat domain"/>
    <property type="match status" value="1"/>
</dbReference>
<dbReference type="Pfam" id="PF08238">
    <property type="entry name" value="Sel1"/>
    <property type="match status" value="4"/>
</dbReference>
<keyword evidence="1" id="KW-0812">Transmembrane</keyword>
<feature type="transmembrane region" description="Helical" evidence="1">
    <location>
        <begin position="6"/>
        <end position="23"/>
    </location>
</feature>